<dbReference type="GO" id="GO:0005840">
    <property type="term" value="C:ribosome"/>
    <property type="evidence" value="ECO:0007669"/>
    <property type="project" value="UniProtKB-KW"/>
</dbReference>
<dbReference type="Gene3D" id="3.40.50.150">
    <property type="entry name" value="Vaccinia Virus protein VP39"/>
    <property type="match status" value="1"/>
</dbReference>
<dbReference type="Pfam" id="PF06325">
    <property type="entry name" value="PrmA"/>
    <property type="match status" value="1"/>
</dbReference>
<evidence type="ECO:0000256" key="1">
    <source>
        <dbReference type="ARBA" id="ARBA00009741"/>
    </source>
</evidence>
<dbReference type="GO" id="GO:0032259">
    <property type="term" value="P:methylation"/>
    <property type="evidence" value="ECO:0007669"/>
    <property type="project" value="UniProtKB-KW"/>
</dbReference>
<keyword evidence="7" id="KW-0687">Ribonucleoprotein</keyword>
<dbReference type="HAMAP" id="MF_00735">
    <property type="entry name" value="Methyltr_PrmA"/>
    <property type="match status" value="1"/>
</dbReference>
<evidence type="ECO:0000256" key="2">
    <source>
        <dbReference type="ARBA" id="ARBA00022490"/>
    </source>
</evidence>
<dbReference type="SUPFAM" id="SSF53335">
    <property type="entry name" value="S-adenosyl-L-methionine-dependent methyltransferases"/>
    <property type="match status" value="1"/>
</dbReference>
<evidence type="ECO:0000256" key="3">
    <source>
        <dbReference type="ARBA" id="ARBA00022603"/>
    </source>
</evidence>
<evidence type="ECO:0000256" key="4">
    <source>
        <dbReference type="ARBA" id="ARBA00022679"/>
    </source>
</evidence>
<feature type="binding site" evidence="6">
    <location>
        <position position="136"/>
    </location>
    <ligand>
        <name>S-adenosyl-L-methionine</name>
        <dbReference type="ChEBI" id="CHEBI:59789"/>
    </ligand>
</feature>
<dbReference type="InterPro" id="IPR029063">
    <property type="entry name" value="SAM-dependent_MTases_sf"/>
</dbReference>
<dbReference type="GO" id="GO:0008168">
    <property type="term" value="F:methyltransferase activity"/>
    <property type="evidence" value="ECO:0007669"/>
    <property type="project" value="UniProtKB-KW"/>
</dbReference>
<dbReference type="EC" id="2.1.1.-" evidence="6"/>
<keyword evidence="3 6" id="KW-0489">Methyltransferase</keyword>
<evidence type="ECO:0000313" key="7">
    <source>
        <dbReference type="EMBL" id="ONN27775.1"/>
    </source>
</evidence>
<reference evidence="7 8" key="1">
    <citation type="submission" date="2015-06" db="EMBL/GenBank/DDBJ databases">
        <title>Genome sequencing of Thermotogales isolates from hydrothermal vents.</title>
        <authorList>
            <person name="Haverkamp T.H."/>
            <person name="Kublanov I.V."/>
            <person name="Nesbo C.L."/>
        </authorList>
    </citation>
    <scope>NUCLEOTIDE SEQUENCE [LARGE SCALE GENOMIC DNA]</scope>
    <source>
        <strain evidence="8">ik275mar</strain>
    </source>
</reference>
<proteinExistence type="inferred from homology"/>
<comment type="caution">
    <text evidence="7">The sequence shown here is derived from an EMBL/GenBank/DDBJ whole genome shotgun (WGS) entry which is preliminary data.</text>
</comment>
<evidence type="ECO:0000313" key="8">
    <source>
        <dbReference type="Proteomes" id="UP000242616"/>
    </source>
</evidence>
<sequence length="256" mass="29516">MEFFERVYRISNEDVEKLEEYFFDKQINNYYFYETKEGIFLVVVSEKKEFDFDFSFDIVEERVTSSDDWVKNLISRPFEFIEGVWIDPDFHDIKKGVVIKITPGLAFGTGLHDTTKLAASFLKEYLRPGMDVLDLGCGSGILSILSKKLGANRVLGVDNDPLAVESALENVKKNNEDVEIRESNLFKNIDGKYDLIVSNIIAEILIEALEDMPKYLKKDGIVILSGIIDSKLDLFKHLNIIEHRRKNEWNALVIKF</sequence>
<gene>
    <name evidence="6" type="primary">prmA</name>
    <name evidence="7" type="ORF">XJ44_02045</name>
</gene>
<accession>A0ABX3IK53</accession>
<comment type="similarity">
    <text evidence="1 6">Belongs to the methyltransferase superfamily. PrmA family.</text>
</comment>
<keyword evidence="7" id="KW-0689">Ribosomal protein</keyword>
<dbReference type="PANTHER" id="PTHR43648">
    <property type="entry name" value="ELECTRON TRANSFER FLAVOPROTEIN BETA SUBUNIT LYSINE METHYLTRANSFERASE"/>
    <property type="match status" value="1"/>
</dbReference>
<comment type="catalytic activity">
    <reaction evidence="6">
        <text>L-lysyl-[protein] + 3 S-adenosyl-L-methionine = N(6),N(6),N(6)-trimethyl-L-lysyl-[protein] + 3 S-adenosyl-L-homocysteine + 3 H(+)</text>
        <dbReference type="Rhea" id="RHEA:54192"/>
        <dbReference type="Rhea" id="RHEA-COMP:9752"/>
        <dbReference type="Rhea" id="RHEA-COMP:13826"/>
        <dbReference type="ChEBI" id="CHEBI:15378"/>
        <dbReference type="ChEBI" id="CHEBI:29969"/>
        <dbReference type="ChEBI" id="CHEBI:57856"/>
        <dbReference type="ChEBI" id="CHEBI:59789"/>
        <dbReference type="ChEBI" id="CHEBI:61961"/>
    </reaction>
</comment>
<feature type="binding site" evidence="6">
    <location>
        <position position="115"/>
    </location>
    <ligand>
        <name>S-adenosyl-L-methionine</name>
        <dbReference type="ChEBI" id="CHEBI:59789"/>
    </ligand>
</feature>
<feature type="binding site" evidence="6">
    <location>
        <position position="158"/>
    </location>
    <ligand>
        <name>S-adenosyl-L-methionine</name>
        <dbReference type="ChEBI" id="CHEBI:59789"/>
    </ligand>
</feature>
<name>A0ABX3IK53_9BACT</name>
<dbReference type="InterPro" id="IPR050078">
    <property type="entry name" value="Ribosomal_L11_MeTrfase_PrmA"/>
</dbReference>
<keyword evidence="2 6" id="KW-0963">Cytoplasm</keyword>
<keyword evidence="5 6" id="KW-0949">S-adenosyl-L-methionine</keyword>
<protein>
    <recommendedName>
        <fullName evidence="6">Ribosomal protein L11 methyltransferase</fullName>
        <shortName evidence="6">L11 Mtase</shortName>
        <ecNumber evidence="6">2.1.1.-</ecNumber>
    </recommendedName>
</protein>
<dbReference type="InterPro" id="IPR004498">
    <property type="entry name" value="Ribosomal_PrmA_MeTrfase"/>
</dbReference>
<comment type="subcellular location">
    <subcellularLocation>
        <location evidence="6">Cytoplasm</location>
    </subcellularLocation>
</comment>
<dbReference type="EMBL" id="LBFC01000006">
    <property type="protein sequence ID" value="ONN27775.1"/>
    <property type="molecule type" value="Genomic_DNA"/>
</dbReference>
<dbReference type="RefSeq" id="WP_077197901.1">
    <property type="nucleotide sequence ID" value="NZ_LBFC01000006.1"/>
</dbReference>
<dbReference type="Proteomes" id="UP000242616">
    <property type="component" value="Unassembled WGS sequence"/>
</dbReference>
<keyword evidence="4 6" id="KW-0808">Transferase</keyword>
<organism evidence="7 8">
    <name type="scientific">Thermosipho affectus</name>
    <dbReference type="NCBI Taxonomy" id="660294"/>
    <lineage>
        <taxon>Bacteria</taxon>
        <taxon>Thermotogati</taxon>
        <taxon>Thermotogota</taxon>
        <taxon>Thermotogae</taxon>
        <taxon>Thermotogales</taxon>
        <taxon>Fervidobacteriaceae</taxon>
        <taxon>Thermosipho</taxon>
    </lineage>
</organism>
<dbReference type="CDD" id="cd02440">
    <property type="entry name" value="AdoMet_MTases"/>
    <property type="match status" value="1"/>
</dbReference>
<keyword evidence="8" id="KW-1185">Reference proteome</keyword>
<dbReference type="PIRSF" id="PIRSF000401">
    <property type="entry name" value="RPL11_MTase"/>
    <property type="match status" value="1"/>
</dbReference>
<evidence type="ECO:0000256" key="6">
    <source>
        <dbReference type="HAMAP-Rule" id="MF_00735"/>
    </source>
</evidence>
<evidence type="ECO:0000256" key="5">
    <source>
        <dbReference type="ARBA" id="ARBA00022691"/>
    </source>
</evidence>
<feature type="binding site" evidence="6">
    <location>
        <position position="199"/>
    </location>
    <ligand>
        <name>S-adenosyl-L-methionine</name>
        <dbReference type="ChEBI" id="CHEBI:59789"/>
    </ligand>
</feature>
<comment type="function">
    <text evidence="6">Methylates ribosomal protein L11.</text>
</comment>
<dbReference type="PANTHER" id="PTHR43648:SF1">
    <property type="entry name" value="ELECTRON TRANSFER FLAVOPROTEIN BETA SUBUNIT LYSINE METHYLTRANSFERASE"/>
    <property type="match status" value="1"/>
</dbReference>